<dbReference type="EMBL" id="CYKH01000073">
    <property type="protein sequence ID" value="CUE69145.1"/>
    <property type="molecule type" value="Genomic_DNA"/>
</dbReference>
<reference evidence="2" key="1">
    <citation type="submission" date="2015-09" db="EMBL/GenBank/DDBJ databases">
        <authorList>
            <consortium name="Pathogen Informatics"/>
        </authorList>
    </citation>
    <scope>NUCLEOTIDE SEQUENCE [LARGE SCALE GENOMIC DNA]</scope>
    <source>
        <strain evidence="2">Lake Konstanz</strain>
    </source>
</reference>
<sequence>MDTASTTTGGGGGVVHTDLSLEYLKFVRHHFLSKVHRSTPSGRQQSAVLLLLPDALCLLTHRGGLHTYIPLKQFVAISLYPRARMCFHLKKRHDLLITCTQQPRLVSA</sequence>
<dbReference type="AlphaFoldDB" id="A0A0S4IPN2"/>
<dbReference type="Proteomes" id="UP000051952">
    <property type="component" value="Unassembled WGS sequence"/>
</dbReference>
<accession>A0A0S4IPN2</accession>
<protein>
    <submittedName>
        <fullName evidence="1">Uncharacterized protein</fullName>
    </submittedName>
</protein>
<gene>
    <name evidence="1" type="ORF">BSAL_51945</name>
</gene>
<dbReference type="VEuPathDB" id="TriTrypDB:BSAL_51945"/>
<evidence type="ECO:0000313" key="1">
    <source>
        <dbReference type="EMBL" id="CUE69145.1"/>
    </source>
</evidence>
<feature type="non-terminal residue" evidence="1">
    <location>
        <position position="108"/>
    </location>
</feature>
<name>A0A0S4IPN2_BODSA</name>
<proteinExistence type="predicted"/>
<evidence type="ECO:0000313" key="2">
    <source>
        <dbReference type="Proteomes" id="UP000051952"/>
    </source>
</evidence>
<keyword evidence="2" id="KW-1185">Reference proteome</keyword>
<organism evidence="1 2">
    <name type="scientific">Bodo saltans</name>
    <name type="common">Flagellated protozoan</name>
    <dbReference type="NCBI Taxonomy" id="75058"/>
    <lineage>
        <taxon>Eukaryota</taxon>
        <taxon>Discoba</taxon>
        <taxon>Euglenozoa</taxon>
        <taxon>Kinetoplastea</taxon>
        <taxon>Metakinetoplastina</taxon>
        <taxon>Eubodonida</taxon>
        <taxon>Bodonidae</taxon>
        <taxon>Bodo</taxon>
    </lineage>
</organism>